<evidence type="ECO:0000313" key="5">
    <source>
        <dbReference type="Proteomes" id="UP000053370"/>
    </source>
</evidence>
<keyword evidence="5" id="KW-1185">Reference proteome</keyword>
<sequence>MRFVRFIKQGSTESKFGWIYEDMVGEIEGNLFSEYRRLEADTPIEKVKLLSPLIPGKIVAAGWNYIDHAREFDRPIPEFPTIFLKPPSSVIGMGDGIILPEISRQVEHECELAIVIGKKAKMILPEDAYSYIFGYTAANDVTARDLQKKDETWARAKGFDTFCPLGPWIETDFEPADAMLTCRVNSELRQMASTRDMIFPIPSILAFISSIMTLNPGDIILTGTPAGTAPLEAGDVVEVQIDGIGSLTNPVVKQM</sequence>
<organism evidence="4">
    <name type="scientific">Flexilinea flocculi</name>
    <dbReference type="NCBI Taxonomy" id="1678840"/>
    <lineage>
        <taxon>Bacteria</taxon>
        <taxon>Bacillati</taxon>
        <taxon>Chloroflexota</taxon>
        <taxon>Anaerolineae</taxon>
        <taxon>Anaerolineales</taxon>
        <taxon>Anaerolineaceae</taxon>
        <taxon>Flexilinea</taxon>
    </lineage>
</organism>
<dbReference type="RefSeq" id="WP_062281799.1">
    <property type="nucleotide sequence ID" value="NZ_DF968181.1"/>
</dbReference>
<dbReference type="SUPFAM" id="SSF56529">
    <property type="entry name" value="FAH"/>
    <property type="match status" value="1"/>
</dbReference>
<evidence type="ECO:0000313" key="4">
    <source>
        <dbReference type="EMBL" id="GAP41151.1"/>
    </source>
</evidence>
<keyword evidence="1" id="KW-0479">Metal-binding</keyword>
<accession>A0A0S7BXU2</accession>
<dbReference type="GO" id="GO:0018773">
    <property type="term" value="F:acetylpyruvate hydrolase activity"/>
    <property type="evidence" value="ECO:0007669"/>
    <property type="project" value="TreeGrafter"/>
</dbReference>
<dbReference type="PANTHER" id="PTHR11820">
    <property type="entry name" value="ACYLPYRUVASE"/>
    <property type="match status" value="1"/>
</dbReference>
<protein>
    <submittedName>
        <fullName evidence="4">2-keto-4-pentenoate hydratase</fullName>
    </submittedName>
</protein>
<dbReference type="InterPro" id="IPR011234">
    <property type="entry name" value="Fumarylacetoacetase-like_C"/>
</dbReference>
<proteinExistence type="predicted"/>
<dbReference type="EMBL" id="DF968181">
    <property type="protein sequence ID" value="GAP41151.1"/>
    <property type="molecule type" value="Genomic_DNA"/>
</dbReference>
<dbReference type="PANTHER" id="PTHR11820:SF7">
    <property type="entry name" value="ACYLPYRUVASE FAHD1, MITOCHONDRIAL"/>
    <property type="match status" value="1"/>
</dbReference>
<gene>
    <name evidence="4" type="ORF">ATC1_131134</name>
</gene>
<dbReference type="GO" id="GO:0016853">
    <property type="term" value="F:isomerase activity"/>
    <property type="evidence" value="ECO:0007669"/>
    <property type="project" value="UniProtKB-ARBA"/>
</dbReference>
<reference evidence="4" key="1">
    <citation type="journal article" date="2015" name="Genome Announc.">
        <title>Draft Genome Sequence of Anaerolineae Strain TC1, a Novel Isolate from a Methanogenic Wastewater Treatment System.</title>
        <authorList>
            <person name="Matsuura N."/>
            <person name="Tourlousse D.M."/>
            <person name="Sun L."/>
            <person name="Toyonaga M."/>
            <person name="Kuroda K."/>
            <person name="Ohashi A."/>
            <person name="Cruz R."/>
            <person name="Yamaguchi T."/>
            <person name="Sekiguchi Y."/>
        </authorList>
    </citation>
    <scope>NUCLEOTIDE SEQUENCE [LARGE SCALE GENOMIC DNA]</scope>
    <source>
        <strain evidence="4">TC1</strain>
    </source>
</reference>
<evidence type="ECO:0000259" key="3">
    <source>
        <dbReference type="Pfam" id="PF10370"/>
    </source>
</evidence>
<dbReference type="Pfam" id="PF01557">
    <property type="entry name" value="FAA_hydrolase"/>
    <property type="match status" value="1"/>
</dbReference>
<name>A0A0S7BXU2_9CHLR</name>
<dbReference type="GO" id="GO:0019752">
    <property type="term" value="P:carboxylic acid metabolic process"/>
    <property type="evidence" value="ECO:0007669"/>
    <property type="project" value="UniProtKB-ARBA"/>
</dbReference>
<dbReference type="FunFam" id="3.90.850.10:FF:000002">
    <property type="entry name" value="2-hydroxyhepta-2,4-diene-1,7-dioate isomerase"/>
    <property type="match status" value="1"/>
</dbReference>
<feature type="domain" description="Rv2993c-like N-terminal" evidence="3">
    <location>
        <begin position="1"/>
        <end position="52"/>
    </location>
</feature>
<dbReference type="OrthoDB" id="9805307at2"/>
<feature type="domain" description="Fumarylacetoacetase-like C-terminal" evidence="2">
    <location>
        <begin position="57"/>
        <end position="252"/>
    </location>
</feature>
<evidence type="ECO:0000259" key="2">
    <source>
        <dbReference type="Pfam" id="PF01557"/>
    </source>
</evidence>
<dbReference type="Pfam" id="PF10370">
    <property type="entry name" value="Rv2993c-like_N"/>
    <property type="match status" value="1"/>
</dbReference>
<dbReference type="InterPro" id="IPR018833">
    <property type="entry name" value="Rv2993c-like_N"/>
</dbReference>
<dbReference type="Gene3D" id="3.90.850.10">
    <property type="entry name" value="Fumarylacetoacetase-like, C-terminal domain"/>
    <property type="match status" value="1"/>
</dbReference>
<dbReference type="AlphaFoldDB" id="A0A0S7BXU2"/>
<dbReference type="STRING" id="1678840.ATC1_131134"/>
<evidence type="ECO:0000256" key="1">
    <source>
        <dbReference type="ARBA" id="ARBA00022723"/>
    </source>
</evidence>
<dbReference type="InterPro" id="IPR036663">
    <property type="entry name" value="Fumarylacetoacetase_C_sf"/>
</dbReference>
<dbReference type="Proteomes" id="UP000053370">
    <property type="component" value="Unassembled WGS sequence"/>
</dbReference>
<dbReference type="GO" id="GO:0046872">
    <property type="term" value="F:metal ion binding"/>
    <property type="evidence" value="ECO:0007669"/>
    <property type="project" value="UniProtKB-KW"/>
</dbReference>